<keyword evidence="9" id="KW-0255">Endonuclease</keyword>
<keyword evidence="11" id="KW-0067">ATP-binding</keyword>
<evidence type="ECO:0000256" key="19">
    <source>
        <dbReference type="ARBA" id="ARBA00048173"/>
    </source>
</evidence>
<dbReference type="Pfam" id="PF13976">
    <property type="entry name" value="gag_pre-integrs"/>
    <property type="match status" value="1"/>
</dbReference>
<evidence type="ECO:0000256" key="1">
    <source>
        <dbReference type="ARBA" id="ARBA00002180"/>
    </source>
</evidence>
<dbReference type="Gene3D" id="3.30.420.10">
    <property type="entry name" value="Ribonuclease H-like superfamily/Ribonuclease H"/>
    <property type="match status" value="1"/>
</dbReference>
<dbReference type="InterPro" id="IPR054722">
    <property type="entry name" value="PolX-like_BBD"/>
</dbReference>
<keyword evidence="5" id="KW-0548">Nucleotidyltransferase</keyword>
<keyword evidence="10" id="KW-0378">Hydrolase</keyword>
<dbReference type="GO" id="GO:0003964">
    <property type="term" value="F:RNA-directed DNA polymerase activity"/>
    <property type="evidence" value="ECO:0007669"/>
    <property type="project" value="UniProtKB-KW"/>
</dbReference>
<dbReference type="Pfam" id="PF14223">
    <property type="entry name" value="Retrotran_gag_2"/>
    <property type="match status" value="1"/>
</dbReference>
<dbReference type="PROSITE" id="PS50994">
    <property type="entry name" value="INTEGRASE"/>
    <property type="match status" value="1"/>
</dbReference>
<name>A0A0P1BPS1_9BASI</name>
<dbReference type="PANTHER" id="PTHR42648">
    <property type="entry name" value="TRANSPOSASE, PUTATIVE-RELATED"/>
    <property type="match status" value="1"/>
</dbReference>
<organism evidence="23 24">
    <name type="scientific">Ceraceosorus bombacis</name>
    <dbReference type="NCBI Taxonomy" id="401625"/>
    <lineage>
        <taxon>Eukaryota</taxon>
        <taxon>Fungi</taxon>
        <taxon>Dikarya</taxon>
        <taxon>Basidiomycota</taxon>
        <taxon>Ustilaginomycotina</taxon>
        <taxon>Exobasidiomycetes</taxon>
        <taxon>Ceraceosorales</taxon>
        <taxon>Ceraceosoraceae</taxon>
        <taxon>Ceraceosorus</taxon>
    </lineage>
</organism>
<evidence type="ECO:0000256" key="20">
    <source>
        <dbReference type="ARBA" id="ARBA00049244"/>
    </source>
</evidence>
<evidence type="ECO:0000256" key="6">
    <source>
        <dbReference type="ARBA" id="ARBA00022722"/>
    </source>
</evidence>
<reference evidence="23 24" key="1">
    <citation type="submission" date="2014-09" db="EMBL/GenBank/DDBJ databases">
        <authorList>
            <person name="Magalhaes I.L.F."/>
            <person name="Oliveira U."/>
            <person name="Santos F.R."/>
            <person name="Vidigal T.H.D.A."/>
            <person name="Brescovit A.D."/>
            <person name="Santos A.J."/>
        </authorList>
    </citation>
    <scope>NUCLEOTIDE SEQUENCE [LARGE SCALE GENOMIC DNA]</scope>
</reference>
<keyword evidence="18" id="KW-0233">DNA recombination</keyword>
<keyword evidence="2" id="KW-0815">Transposition</keyword>
<dbReference type="GO" id="GO:0046872">
    <property type="term" value="F:metal ion binding"/>
    <property type="evidence" value="ECO:0007669"/>
    <property type="project" value="UniProtKB-KW"/>
</dbReference>
<dbReference type="GO" id="GO:0008233">
    <property type="term" value="F:peptidase activity"/>
    <property type="evidence" value="ECO:0007669"/>
    <property type="project" value="UniProtKB-KW"/>
</dbReference>
<evidence type="ECO:0000256" key="4">
    <source>
        <dbReference type="ARBA" id="ARBA00022670"/>
    </source>
</evidence>
<evidence type="ECO:0000313" key="24">
    <source>
        <dbReference type="Proteomes" id="UP000054845"/>
    </source>
</evidence>
<feature type="region of interest" description="Disordered" evidence="21">
    <location>
        <begin position="204"/>
        <end position="231"/>
    </location>
</feature>
<keyword evidence="12" id="KW-0460">Magnesium</keyword>
<dbReference type="GO" id="GO:0004519">
    <property type="term" value="F:endonuclease activity"/>
    <property type="evidence" value="ECO:0007669"/>
    <property type="project" value="UniProtKB-KW"/>
</dbReference>
<keyword evidence="14" id="KW-0229">DNA integration</keyword>
<evidence type="ECO:0000256" key="17">
    <source>
        <dbReference type="ARBA" id="ARBA00023113"/>
    </source>
</evidence>
<dbReference type="GO" id="GO:0006508">
    <property type="term" value="P:proteolysis"/>
    <property type="evidence" value="ECO:0007669"/>
    <property type="project" value="UniProtKB-KW"/>
</dbReference>
<dbReference type="OrthoDB" id="7691805at2759"/>
<dbReference type="SUPFAM" id="SSF53098">
    <property type="entry name" value="Ribonuclease H-like"/>
    <property type="match status" value="1"/>
</dbReference>
<evidence type="ECO:0000256" key="10">
    <source>
        <dbReference type="ARBA" id="ARBA00022801"/>
    </source>
</evidence>
<dbReference type="Proteomes" id="UP000054845">
    <property type="component" value="Unassembled WGS sequence"/>
</dbReference>
<keyword evidence="4" id="KW-0645">Protease</keyword>
<sequence length="659" mass="71758">MTPEGKDASASTIPGMYFDTKDRLDTVSRFPNWKLQVRGILKSADAWSLIEPPAGWKKPTNYEPLNCAAVGLLYRSLDPSLLYLVEDKDQEASTMWEAICAHFAPTTSESKLRLAFKWMRMKPATNVDAHLKEYRDMLSTMAGLKMKPGNLWEVAGLLQTLPPEYDALVHDIAKEEECSPLEKVYTRIHDFSLTLEQRPAYGLAAKASSRSSSRAPSPSGRDSQPPAPCRKCGGNHWNADCTASPAAIEAHRRCKTPSGHAATANSATSCGTSPTANAAVSRLQLPDLDLSLDLPNTQRIGWAATTSMALAATGATNNWYLDSGASDHMTGLFHHLASPKPFSTAIQGINSSAQVTHVASVHITLDNGTSAVGATLRNVLYAPTLQINLLSVQQLGLRGLSVLFKPELATIFDKGSKTVYGKADRTPEGLYRLRLLPNAISPATPIALNGKAQRTSAVPLTLWHSRLCHANGADILRLARSGTITLSSTDREPCDPCLKSKSHRRTFTPRTEVASTRPLQLVHSDVLGIGAPSARGRLYICTFVDDYSRRTWVYPLRSKSEVHQSILHFQASAKRDCGHQLTTLRSDNGGKYLSGLTNKALSKMGVTHETTVPHTPQQNGVAERLNRTLLEGVCSILAASGLPVSMWEYALHAFVYTKN</sequence>
<keyword evidence="15" id="KW-0695">RNA-directed DNA polymerase</keyword>
<keyword evidence="6" id="KW-0540">Nuclease</keyword>
<proteinExistence type="predicted"/>
<evidence type="ECO:0000259" key="22">
    <source>
        <dbReference type="PROSITE" id="PS50994"/>
    </source>
</evidence>
<dbReference type="InterPro" id="IPR012337">
    <property type="entry name" value="RNaseH-like_sf"/>
</dbReference>
<dbReference type="GO" id="GO:0005524">
    <property type="term" value="F:ATP binding"/>
    <property type="evidence" value="ECO:0007669"/>
    <property type="project" value="UniProtKB-KW"/>
</dbReference>
<dbReference type="InterPro" id="IPR036397">
    <property type="entry name" value="RNaseH_sf"/>
</dbReference>
<dbReference type="STRING" id="401625.A0A0P1BPS1"/>
<evidence type="ECO:0000256" key="9">
    <source>
        <dbReference type="ARBA" id="ARBA00022759"/>
    </source>
</evidence>
<keyword evidence="16" id="KW-0808">Transferase</keyword>
<feature type="compositionally biased region" description="Low complexity" evidence="21">
    <location>
        <begin position="207"/>
        <end position="219"/>
    </location>
</feature>
<dbReference type="GO" id="GO:0032196">
    <property type="term" value="P:transposition"/>
    <property type="evidence" value="ECO:0007669"/>
    <property type="project" value="UniProtKB-KW"/>
</dbReference>
<dbReference type="Pfam" id="PF22936">
    <property type="entry name" value="Pol_BBD"/>
    <property type="match status" value="1"/>
</dbReference>
<evidence type="ECO:0000256" key="21">
    <source>
        <dbReference type="SAM" id="MobiDB-lite"/>
    </source>
</evidence>
<dbReference type="Pfam" id="PF00665">
    <property type="entry name" value="rve"/>
    <property type="match status" value="1"/>
</dbReference>
<evidence type="ECO:0000256" key="8">
    <source>
        <dbReference type="ARBA" id="ARBA00022741"/>
    </source>
</evidence>
<dbReference type="GO" id="GO:0003887">
    <property type="term" value="F:DNA-directed DNA polymerase activity"/>
    <property type="evidence" value="ECO:0007669"/>
    <property type="project" value="UniProtKB-KW"/>
</dbReference>
<comment type="function">
    <text evidence="1">The aspartyl protease (PR) mediates the proteolytic cleavages of the Gag and Gag-Pol polyproteins after assembly of the VLP.</text>
</comment>
<dbReference type="GO" id="GO:0005634">
    <property type="term" value="C:nucleus"/>
    <property type="evidence" value="ECO:0007669"/>
    <property type="project" value="UniProtKB-ARBA"/>
</dbReference>
<evidence type="ECO:0000256" key="3">
    <source>
        <dbReference type="ARBA" id="ARBA00022612"/>
    </source>
</evidence>
<evidence type="ECO:0000256" key="16">
    <source>
        <dbReference type="ARBA" id="ARBA00022932"/>
    </source>
</evidence>
<keyword evidence="8" id="KW-0547">Nucleotide-binding</keyword>
<keyword evidence="16" id="KW-0239">DNA-directed DNA polymerase</keyword>
<dbReference type="GO" id="GO:0015074">
    <property type="term" value="P:DNA integration"/>
    <property type="evidence" value="ECO:0007669"/>
    <property type="project" value="UniProtKB-KW"/>
</dbReference>
<dbReference type="PANTHER" id="PTHR42648:SF11">
    <property type="entry name" value="TRANSPOSON TY4-P GAG-POL POLYPROTEIN"/>
    <property type="match status" value="1"/>
</dbReference>
<dbReference type="GO" id="GO:0003723">
    <property type="term" value="F:RNA binding"/>
    <property type="evidence" value="ECO:0007669"/>
    <property type="project" value="UniProtKB-KW"/>
</dbReference>
<evidence type="ECO:0000256" key="18">
    <source>
        <dbReference type="ARBA" id="ARBA00023172"/>
    </source>
</evidence>
<protein>
    <submittedName>
        <fullName evidence="23">Gag-pol polyprotein</fullName>
    </submittedName>
</protein>
<dbReference type="GO" id="GO:0006310">
    <property type="term" value="P:DNA recombination"/>
    <property type="evidence" value="ECO:0007669"/>
    <property type="project" value="UniProtKB-KW"/>
</dbReference>
<evidence type="ECO:0000256" key="13">
    <source>
        <dbReference type="ARBA" id="ARBA00022884"/>
    </source>
</evidence>
<keyword evidence="13" id="KW-0694">RNA-binding</keyword>
<evidence type="ECO:0000256" key="15">
    <source>
        <dbReference type="ARBA" id="ARBA00022918"/>
    </source>
</evidence>
<dbReference type="InterPro" id="IPR025724">
    <property type="entry name" value="GAG-pre-integrase_dom"/>
</dbReference>
<dbReference type="AlphaFoldDB" id="A0A0P1BPS1"/>
<evidence type="ECO:0000256" key="2">
    <source>
        <dbReference type="ARBA" id="ARBA00022578"/>
    </source>
</evidence>
<evidence type="ECO:0000256" key="12">
    <source>
        <dbReference type="ARBA" id="ARBA00022842"/>
    </source>
</evidence>
<evidence type="ECO:0000256" key="5">
    <source>
        <dbReference type="ARBA" id="ARBA00022695"/>
    </source>
</evidence>
<evidence type="ECO:0000256" key="14">
    <source>
        <dbReference type="ARBA" id="ARBA00022908"/>
    </source>
</evidence>
<accession>A0A0P1BPS1</accession>
<comment type="catalytic activity">
    <reaction evidence="20">
        <text>DNA(n) + a 2'-deoxyribonucleoside 5'-triphosphate = DNA(n+1) + diphosphate</text>
        <dbReference type="Rhea" id="RHEA:22508"/>
        <dbReference type="Rhea" id="RHEA-COMP:17339"/>
        <dbReference type="Rhea" id="RHEA-COMP:17340"/>
        <dbReference type="ChEBI" id="CHEBI:33019"/>
        <dbReference type="ChEBI" id="CHEBI:61560"/>
        <dbReference type="ChEBI" id="CHEBI:173112"/>
        <dbReference type="EC" id="2.7.7.7"/>
    </reaction>
</comment>
<dbReference type="InterPro" id="IPR039537">
    <property type="entry name" value="Retrotran_Ty1/copia-like"/>
</dbReference>
<comment type="catalytic activity">
    <reaction evidence="19">
        <text>DNA(n) + a 2'-deoxyribonucleoside 5'-triphosphate = DNA(n+1) + diphosphate</text>
        <dbReference type="Rhea" id="RHEA:22508"/>
        <dbReference type="Rhea" id="RHEA-COMP:17339"/>
        <dbReference type="Rhea" id="RHEA-COMP:17340"/>
        <dbReference type="ChEBI" id="CHEBI:33019"/>
        <dbReference type="ChEBI" id="CHEBI:61560"/>
        <dbReference type="ChEBI" id="CHEBI:173112"/>
        <dbReference type="EC" id="2.7.7.49"/>
    </reaction>
</comment>
<keyword evidence="17" id="KW-0917">Virion maturation</keyword>
<keyword evidence="3" id="KW-1188">Viral release from host cell</keyword>
<evidence type="ECO:0000256" key="7">
    <source>
        <dbReference type="ARBA" id="ARBA00022723"/>
    </source>
</evidence>
<dbReference type="EMBL" id="CCYA01000269">
    <property type="protein sequence ID" value="CEH17975.1"/>
    <property type="molecule type" value="Genomic_DNA"/>
</dbReference>
<keyword evidence="7" id="KW-0479">Metal-binding</keyword>
<keyword evidence="24" id="KW-1185">Reference proteome</keyword>
<feature type="domain" description="Integrase catalytic" evidence="22">
    <location>
        <begin position="514"/>
        <end position="659"/>
    </location>
</feature>
<evidence type="ECO:0000256" key="11">
    <source>
        <dbReference type="ARBA" id="ARBA00022840"/>
    </source>
</evidence>
<dbReference type="InterPro" id="IPR001584">
    <property type="entry name" value="Integrase_cat-core"/>
</dbReference>
<evidence type="ECO:0000313" key="23">
    <source>
        <dbReference type="EMBL" id="CEH17975.1"/>
    </source>
</evidence>